<gene>
    <name evidence="9" type="ORF">BZG36_05377</name>
</gene>
<dbReference type="Pfam" id="PF04082">
    <property type="entry name" value="Fungal_trans"/>
    <property type="match status" value="1"/>
</dbReference>
<evidence type="ECO:0000256" key="5">
    <source>
        <dbReference type="ARBA" id="ARBA00023163"/>
    </source>
</evidence>
<dbReference type="SMART" id="SM00906">
    <property type="entry name" value="Fungal_trans"/>
    <property type="match status" value="1"/>
</dbReference>
<protein>
    <recommendedName>
        <fullName evidence="8">Zn(2)-C6 fungal-type domain-containing protein</fullName>
    </recommendedName>
</protein>
<dbReference type="GO" id="GO:0005634">
    <property type="term" value="C:nucleus"/>
    <property type="evidence" value="ECO:0007669"/>
    <property type="project" value="UniProtKB-SubCell"/>
</dbReference>
<evidence type="ECO:0000256" key="6">
    <source>
        <dbReference type="ARBA" id="ARBA00023242"/>
    </source>
</evidence>
<dbReference type="GO" id="GO:0043565">
    <property type="term" value="F:sequence-specific DNA binding"/>
    <property type="evidence" value="ECO:0007669"/>
    <property type="project" value="TreeGrafter"/>
</dbReference>
<dbReference type="AlphaFoldDB" id="A0A261XUP9"/>
<feature type="region of interest" description="Disordered" evidence="7">
    <location>
        <begin position="76"/>
        <end position="107"/>
    </location>
</feature>
<dbReference type="CDD" id="cd00067">
    <property type="entry name" value="GAL4"/>
    <property type="match status" value="1"/>
</dbReference>
<dbReference type="GO" id="GO:0008270">
    <property type="term" value="F:zinc ion binding"/>
    <property type="evidence" value="ECO:0007669"/>
    <property type="project" value="InterPro"/>
</dbReference>
<dbReference type="GO" id="GO:0045944">
    <property type="term" value="P:positive regulation of transcription by RNA polymerase II"/>
    <property type="evidence" value="ECO:0007669"/>
    <property type="project" value="TreeGrafter"/>
</dbReference>
<keyword evidence="3" id="KW-0805">Transcription regulation</keyword>
<dbReference type="Gene3D" id="4.10.240.10">
    <property type="entry name" value="Zn(2)-C6 fungal-type DNA-binding domain"/>
    <property type="match status" value="1"/>
</dbReference>
<reference evidence="9 10" key="1">
    <citation type="journal article" date="2017" name="Mycologia">
        <title>Bifiguratus adelaidae, gen. et sp. nov., a new member of Mucoromycotina in endophytic and soil-dwelling habitats.</title>
        <authorList>
            <person name="Torres-Cruz T.J."/>
            <person name="Billingsley Tobias T.L."/>
            <person name="Almatruk M."/>
            <person name="Hesse C."/>
            <person name="Kuske C.R."/>
            <person name="Desiro A."/>
            <person name="Benucci G.M."/>
            <person name="Bonito G."/>
            <person name="Stajich J.E."/>
            <person name="Dunlap C."/>
            <person name="Arnold A.E."/>
            <person name="Porras-Alfaro A."/>
        </authorList>
    </citation>
    <scope>NUCLEOTIDE SEQUENCE [LARGE SCALE GENOMIC DNA]</scope>
    <source>
        <strain evidence="9 10">AZ0501</strain>
    </source>
</reference>
<evidence type="ECO:0000256" key="2">
    <source>
        <dbReference type="ARBA" id="ARBA00022723"/>
    </source>
</evidence>
<dbReference type="SMART" id="SM00066">
    <property type="entry name" value="GAL4"/>
    <property type="match status" value="1"/>
</dbReference>
<evidence type="ECO:0000256" key="7">
    <source>
        <dbReference type="SAM" id="MobiDB-lite"/>
    </source>
</evidence>
<feature type="domain" description="Zn(2)-C6 fungal-type" evidence="8">
    <location>
        <begin position="38"/>
        <end position="68"/>
    </location>
</feature>
<dbReference type="GO" id="GO:0000981">
    <property type="term" value="F:DNA-binding transcription factor activity, RNA polymerase II-specific"/>
    <property type="evidence" value="ECO:0007669"/>
    <property type="project" value="InterPro"/>
</dbReference>
<proteinExistence type="predicted"/>
<keyword evidence="6" id="KW-0539">Nucleus</keyword>
<dbReference type="SUPFAM" id="SSF57701">
    <property type="entry name" value="Zn2/Cys6 DNA-binding domain"/>
    <property type="match status" value="1"/>
</dbReference>
<dbReference type="InterPro" id="IPR001138">
    <property type="entry name" value="Zn2Cys6_DnaBD"/>
</dbReference>
<dbReference type="GO" id="GO:0006351">
    <property type="term" value="P:DNA-templated transcription"/>
    <property type="evidence" value="ECO:0007669"/>
    <property type="project" value="InterPro"/>
</dbReference>
<comment type="caution">
    <text evidence="9">The sequence shown here is derived from an EMBL/GenBank/DDBJ whole genome shotgun (WGS) entry which is preliminary data.</text>
</comment>
<dbReference type="Proteomes" id="UP000242875">
    <property type="component" value="Unassembled WGS sequence"/>
</dbReference>
<dbReference type="InterPro" id="IPR051711">
    <property type="entry name" value="Stress_Response_Reg"/>
</dbReference>
<evidence type="ECO:0000256" key="4">
    <source>
        <dbReference type="ARBA" id="ARBA00023125"/>
    </source>
</evidence>
<keyword evidence="5" id="KW-0804">Transcription</keyword>
<organism evidence="9 10">
    <name type="scientific">Bifiguratus adelaidae</name>
    <dbReference type="NCBI Taxonomy" id="1938954"/>
    <lineage>
        <taxon>Eukaryota</taxon>
        <taxon>Fungi</taxon>
        <taxon>Fungi incertae sedis</taxon>
        <taxon>Mucoromycota</taxon>
        <taxon>Mucoromycotina</taxon>
        <taxon>Endogonomycetes</taxon>
        <taxon>Endogonales</taxon>
        <taxon>Endogonales incertae sedis</taxon>
        <taxon>Bifiguratus</taxon>
    </lineage>
</organism>
<name>A0A261XUP9_9FUNG</name>
<dbReference type="PROSITE" id="PS00463">
    <property type="entry name" value="ZN2_CY6_FUNGAL_1"/>
    <property type="match status" value="1"/>
</dbReference>
<keyword evidence="2" id="KW-0479">Metal-binding</keyword>
<feature type="compositionally biased region" description="Polar residues" evidence="7">
    <location>
        <begin position="80"/>
        <end position="94"/>
    </location>
</feature>
<accession>A0A261XUP9</accession>
<sequence length="410" mass="46471">MSTQDPTSRSAINLLLHEDAPASRPQRTLRKHYKVWQACDFCRRHKYKCSGGTPCARCARSRGGRCTYELPYKRDKRRQSNVQDTPSSSTSREQSAAFASRDAPPDSYYGSSSNISFLRQAQEALDNDVNEAVYRIGDREFPDFEVASFILPPEPVAKELVDRYFNFNSPTYRFLDPQEIGKSLKKLYADPVSLDPSRAAVLFLIFAWGADGVKKPHCGTANSIRYFQAAERHLKGVQLSLIKVQADLLRSLYNLSSSRANAAWTLFGVVVRDAQALGLHRRLHKVDDENLHLLQRQLWTAIYILDRYLAVYFGRPCAIHDEDVDQSFPELSSDTNELDKSLLAPRYHAELAVILGRAMRLLYGPVIATSGTLATADNLYREICVWKEELPAFLNAQKLDPNCLEGLFRR</sequence>
<evidence type="ECO:0000313" key="9">
    <source>
        <dbReference type="EMBL" id="OZJ02053.1"/>
    </source>
</evidence>
<dbReference type="Pfam" id="PF00172">
    <property type="entry name" value="Zn_clus"/>
    <property type="match status" value="1"/>
</dbReference>
<evidence type="ECO:0000256" key="1">
    <source>
        <dbReference type="ARBA" id="ARBA00004123"/>
    </source>
</evidence>
<evidence type="ECO:0000313" key="10">
    <source>
        <dbReference type="Proteomes" id="UP000242875"/>
    </source>
</evidence>
<dbReference type="CDD" id="cd12148">
    <property type="entry name" value="fungal_TF_MHR"/>
    <property type="match status" value="1"/>
</dbReference>
<keyword evidence="10" id="KW-1185">Reference proteome</keyword>
<comment type="subcellular location">
    <subcellularLocation>
        <location evidence="1">Nucleus</location>
    </subcellularLocation>
</comment>
<dbReference type="InterPro" id="IPR007219">
    <property type="entry name" value="XnlR_reg_dom"/>
</dbReference>
<dbReference type="OrthoDB" id="2579025at2759"/>
<evidence type="ECO:0000256" key="3">
    <source>
        <dbReference type="ARBA" id="ARBA00023015"/>
    </source>
</evidence>
<dbReference type="EMBL" id="MVBO01000196">
    <property type="protein sequence ID" value="OZJ02053.1"/>
    <property type="molecule type" value="Genomic_DNA"/>
</dbReference>
<dbReference type="PROSITE" id="PS50048">
    <property type="entry name" value="ZN2_CY6_FUNGAL_2"/>
    <property type="match status" value="1"/>
</dbReference>
<dbReference type="PANTHER" id="PTHR47540">
    <property type="entry name" value="THIAMINE REPRESSIBLE GENES REGULATORY PROTEIN THI5"/>
    <property type="match status" value="1"/>
</dbReference>
<keyword evidence="4" id="KW-0238">DNA-binding</keyword>
<dbReference type="InterPro" id="IPR036864">
    <property type="entry name" value="Zn2-C6_fun-type_DNA-bd_sf"/>
</dbReference>
<dbReference type="PANTHER" id="PTHR47540:SF4">
    <property type="entry name" value="TRANSCRIPTION FACTOR RGLT"/>
    <property type="match status" value="1"/>
</dbReference>
<evidence type="ECO:0000259" key="8">
    <source>
        <dbReference type="PROSITE" id="PS50048"/>
    </source>
</evidence>